<dbReference type="RefSeq" id="WP_163483332.1">
    <property type="nucleotide sequence ID" value="NZ_JAAGWF010000022.1"/>
</dbReference>
<keyword evidence="1" id="KW-0812">Transmembrane</keyword>
<evidence type="ECO:0000313" key="3">
    <source>
        <dbReference type="Proteomes" id="UP000470246"/>
    </source>
</evidence>
<dbReference type="NCBIfam" id="NF042935">
    <property type="entry name" value="SCO6880_fam"/>
    <property type="match status" value="1"/>
</dbReference>
<proteinExistence type="predicted"/>
<name>A0A7K3W506_9ACTN</name>
<comment type="caution">
    <text evidence="2">The sequence shown here is derived from an EMBL/GenBank/DDBJ whole genome shotgun (WGS) entry which is preliminary data.</text>
</comment>
<dbReference type="Proteomes" id="UP000470246">
    <property type="component" value="Unassembled WGS sequence"/>
</dbReference>
<keyword evidence="1" id="KW-0472">Membrane</keyword>
<dbReference type="AlphaFoldDB" id="A0A7K3W506"/>
<reference evidence="2 3" key="1">
    <citation type="submission" date="2020-02" db="EMBL/GenBank/DDBJ databases">
        <title>Geodermatophilus sabuli CPCC 205279 I12A-02694.</title>
        <authorList>
            <person name="Jiang Z."/>
        </authorList>
    </citation>
    <scope>NUCLEOTIDE SEQUENCE [LARGE SCALE GENOMIC DNA]</scope>
    <source>
        <strain evidence="2 3">I12A-02694</strain>
    </source>
</reference>
<dbReference type="InterPro" id="IPR049978">
    <property type="entry name" value="SCO6880-like"/>
</dbReference>
<evidence type="ECO:0000256" key="1">
    <source>
        <dbReference type="SAM" id="Phobius"/>
    </source>
</evidence>
<keyword evidence="1" id="KW-1133">Transmembrane helix</keyword>
<organism evidence="2 3">
    <name type="scientific">Geodermatophilus sabuli</name>
    <dbReference type="NCBI Taxonomy" id="1564158"/>
    <lineage>
        <taxon>Bacteria</taxon>
        <taxon>Bacillati</taxon>
        <taxon>Actinomycetota</taxon>
        <taxon>Actinomycetes</taxon>
        <taxon>Geodermatophilales</taxon>
        <taxon>Geodermatophilaceae</taxon>
        <taxon>Geodermatophilus</taxon>
    </lineage>
</organism>
<evidence type="ECO:0000313" key="2">
    <source>
        <dbReference type="EMBL" id="NEK59969.1"/>
    </source>
</evidence>
<dbReference type="EMBL" id="JAAGWF010000022">
    <property type="protein sequence ID" value="NEK59969.1"/>
    <property type="molecule type" value="Genomic_DNA"/>
</dbReference>
<accession>A0A7K3W506</accession>
<evidence type="ECO:0008006" key="4">
    <source>
        <dbReference type="Google" id="ProtNLM"/>
    </source>
</evidence>
<feature type="transmembrane region" description="Helical" evidence="1">
    <location>
        <begin position="47"/>
        <end position="67"/>
    </location>
</feature>
<protein>
    <recommendedName>
        <fullName evidence="4">Integral membrane protein</fullName>
    </recommendedName>
</protein>
<sequence>MTSAPTPRTYGNWRRPASAGLGSLGTLGTGLLLLGLIGVIATLTLAGLLWGLVTAVVLSLLLALLVVRDRHHRSGVQRLSSRVGWARARRSGTHLYRSGPLGRTPEGTFQLPGLAAASQLSEWEDSHGRPFAMVTVPATRHATVVLVTEPDGASLVDEEQVDTWVAHWGAWLGALGNEPGLVAASVTIETAPDSGTRLRREVDTHLDPRAPSVALAMLREVVDTYPAGSATVTAFVSLTFTTAGRAGGRKKETEDVARDVATRLPGLTAGLSATGAGVVRPATAQELCEVIRVAYDPSAARVVDEVHAAGVSPELRWSDVGPTAAEAGWGWYRHDGALSVTWSMTAAPRGEVFSSVLADLVAPHPDIDRKRVTLLYRPLDAGRAARVVEQDRRTADFRASSSSRPTARVLLEQRAAALTAEEEARGAGLVDFGMLVTATVADADLLDDPRAALEVARAAVDNLAATARTQLRPVYGSQDSAFAAALPLGIVPSAHLSVPGEFREAL</sequence>
<keyword evidence="3" id="KW-1185">Reference proteome</keyword>
<feature type="transmembrane region" description="Helical" evidence="1">
    <location>
        <begin position="21"/>
        <end position="41"/>
    </location>
</feature>
<gene>
    <name evidence="2" type="ORF">GCU56_19105</name>
</gene>